<dbReference type="Proteomes" id="UP000237347">
    <property type="component" value="Unassembled WGS sequence"/>
</dbReference>
<evidence type="ECO:0000313" key="2">
    <source>
        <dbReference type="EMBL" id="KAK7823395.1"/>
    </source>
</evidence>
<feature type="compositionally biased region" description="Low complexity" evidence="1">
    <location>
        <begin position="117"/>
        <end position="128"/>
    </location>
</feature>
<dbReference type="EMBL" id="PKMF04000635">
    <property type="protein sequence ID" value="KAK7823395.1"/>
    <property type="molecule type" value="Genomic_DNA"/>
</dbReference>
<keyword evidence="3" id="KW-1185">Reference proteome</keyword>
<evidence type="ECO:0000256" key="1">
    <source>
        <dbReference type="SAM" id="MobiDB-lite"/>
    </source>
</evidence>
<comment type="caution">
    <text evidence="2">The sequence shown here is derived from an EMBL/GenBank/DDBJ whole genome shotgun (WGS) entry which is preliminary data.</text>
</comment>
<dbReference type="InterPro" id="IPR016159">
    <property type="entry name" value="Cullin_repeat-like_dom_sf"/>
</dbReference>
<gene>
    <name evidence="2" type="ORF">CFP56_035591</name>
</gene>
<proteinExistence type="predicted"/>
<evidence type="ECO:0000313" key="3">
    <source>
        <dbReference type="Proteomes" id="UP000237347"/>
    </source>
</evidence>
<dbReference type="SUPFAM" id="SSF74788">
    <property type="entry name" value="Cullin repeat-like"/>
    <property type="match status" value="1"/>
</dbReference>
<organism evidence="2 3">
    <name type="scientific">Quercus suber</name>
    <name type="common">Cork oak</name>
    <dbReference type="NCBI Taxonomy" id="58331"/>
    <lineage>
        <taxon>Eukaryota</taxon>
        <taxon>Viridiplantae</taxon>
        <taxon>Streptophyta</taxon>
        <taxon>Embryophyta</taxon>
        <taxon>Tracheophyta</taxon>
        <taxon>Spermatophyta</taxon>
        <taxon>Magnoliopsida</taxon>
        <taxon>eudicotyledons</taxon>
        <taxon>Gunneridae</taxon>
        <taxon>Pentapetalae</taxon>
        <taxon>rosids</taxon>
        <taxon>fabids</taxon>
        <taxon>Fagales</taxon>
        <taxon>Fagaceae</taxon>
        <taxon>Quercus</taxon>
    </lineage>
</organism>
<dbReference type="Pfam" id="PF20669">
    <property type="entry name" value="Exo70_N"/>
    <property type="match status" value="1"/>
</dbReference>
<protein>
    <submittedName>
        <fullName evidence="2">Uncharacterized protein</fullName>
    </submittedName>
</protein>
<reference evidence="2 3" key="1">
    <citation type="journal article" date="2018" name="Sci. Data">
        <title>The draft genome sequence of cork oak.</title>
        <authorList>
            <person name="Ramos A.M."/>
            <person name="Usie A."/>
            <person name="Barbosa P."/>
            <person name="Barros P.M."/>
            <person name="Capote T."/>
            <person name="Chaves I."/>
            <person name="Simoes F."/>
            <person name="Abreu I."/>
            <person name="Carrasquinho I."/>
            <person name="Faro C."/>
            <person name="Guimaraes J.B."/>
            <person name="Mendonca D."/>
            <person name="Nobrega F."/>
            <person name="Rodrigues L."/>
            <person name="Saibo N.J.M."/>
            <person name="Varela M.C."/>
            <person name="Egas C."/>
            <person name="Matos J."/>
            <person name="Miguel C.M."/>
            <person name="Oliveira M.M."/>
            <person name="Ricardo C.P."/>
            <person name="Goncalves S."/>
        </authorList>
    </citation>
    <scope>NUCLEOTIDE SEQUENCE [LARGE SCALE GENOMIC DNA]</scope>
    <source>
        <strain evidence="3">cv. HL8</strain>
    </source>
</reference>
<dbReference type="AlphaFoldDB" id="A0AAW0J9E1"/>
<accession>A0AAW0J9E1</accession>
<feature type="region of interest" description="Disordered" evidence="1">
    <location>
        <begin position="151"/>
        <end position="173"/>
    </location>
</feature>
<feature type="region of interest" description="Disordered" evidence="1">
    <location>
        <begin position="117"/>
        <end position="138"/>
    </location>
</feature>
<dbReference type="Gene3D" id="1.20.1280.170">
    <property type="entry name" value="Exocyst complex component Exo70"/>
    <property type="match status" value="1"/>
</dbReference>
<feature type="compositionally biased region" description="Low complexity" evidence="1">
    <location>
        <begin position="163"/>
        <end position="173"/>
    </location>
</feature>
<sequence length="173" mass="19394">MEPNEKLILWSFIRKKKKKNLNEVDRYLQAVDEIQRSLSSTTINNESSNNDESCLNSAIRIAMAWLEDEFRNILLSHTTHLEVESISFNSDSDCHGSAEGRVSEYSAPLEAESILFSSDPSSSTHSHSQVNDHEDEGEHDHVLIVTYKPSMKSNGRYLPPPSTTKAATTTKAV</sequence>
<name>A0AAW0J9E1_QUESU</name>